<feature type="compositionally biased region" description="Acidic residues" evidence="1">
    <location>
        <begin position="792"/>
        <end position="802"/>
    </location>
</feature>
<dbReference type="EMBL" id="JAPDFW010000071">
    <property type="protein sequence ID" value="KAJ5073930.1"/>
    <property type="molecule type" value="Genomic_DNA"/>
</dbReference>
<organism evidence="2 3">
    <name type="scientific">Anaeramoeba ignava</name>
    <name type="common">Anaerobic marine amoeba</name>
    <dbReference type="NCBI Taxonomy" id="1746090"/>
    <lineage>
        <taxon>Eukaryota</taxon>
        <taxon>Metamonada</taxon>
        <taxon>Anaeramoebidae</taxon>
        <taxon>Anaeramoeba</taxon>
    </lineage>
</organism>
<comment type="caution">
    <text evidence="2">The sequence shown here is derived from an EMBL/GenBank/DDBJ whole genome shotgun (WGS) entry which is preliminary data.</text>
</comment>
<name>A0A9Q0LK17_ANAIG</name>
<dbReference type="Proteomes" id="UP001149090">
    <property type="component" value="Unassembled WGS sequence"/>
</dbReference>
<gene>
    <name evidence="2" type="ORF">M0811_08203</name>
</gene>
<reference evidence="2" key="1">
    <citation type="submission" date="2022-10" db="EMBL/GenBank/DDBJ databases">
        <title>Novel sulphate-reducing endosymbionts in the free-living metamonad Anaeramoeba.</title>
        <authorList>
            <person name="Jerlstrom-Hultqvist J."/>
            <person name="Cepicka I."/>
            <person name="Gallot-Lavallee L."/>
            <person name="Salas-Leiva D."/>
            <person name="Curtis B.A."/>
            <person name="Zahonova K."/>
            <person name="Pipaliya S."/>
            <person name="Dacks J."/>
            <person name="Roger A.J."/>
        </authorList>
    </citation>
    <scope>NUCLEOTIDE SEQUENCE</scope>
    <source>
        <strain evidence="2">BMAN</strain>
    </source>
</reference>
<feature type="compositionally biased region" description="Basic and acidic residues" evidence="1">
    <location>
        <begin position="23"/>
        <end position="35"/>
    </location>
</feature>
<evidence type="ECO:0000313" key="3">
    <source>
        <dbReference type="Proteomes" id="UP001149090"/>
    </source>
</evidence>
<sequence length="811" mass="93705">MQNPKSPKSPKKFKPKSSNLNSKIEKNKINSENKKHNYTSKITNEKSLSKIKKNWIKSVQMNFACMNSSHNIAVNLEGNISFGTMNLFANNFNITVFGTLTVDEKYTTNKIEMIIDEDNFCELLLRTRNNNWIEIKTKTEKKGYVLWKTFKMNQKFPTIFSETYVSNGDILGEEPELTALAMRCYSRGDALFFVSVISNTVDPVPITLQIDREGFKLSSKTESPVCVPWNNGCMEFYSPKKQKNILKISIENVDSGNAIFLVSNLQRNLIHLTLLIFYQMNLSNIQRNFPQSLAVVDCSEFAEKQLPVKSGVSNSKLALYSDVIMNYDTRKKKIFQRHDTFQSSLLSPLFSFDSPLHDSMSANRKFVLDKCILTPTIYLYIPYYNDSENNNLKNQDIIWSDYFYILDNIQNKIAVANIRVFENHFVVEFPHFQISRSFSQFSQAEISQVHPLRCILNLDEIEFITIEFVSKKLALNFAGNFNKTCGEYLSRKNKNKSFKYKCFIYTSIGKIPANINLENSCFKIDSMIDKFSSKYKSSQVIANHPNFSGIKIILLDHKNTIQIEFPSNQIADSFASVFDHLRTKYLTHSISKHLSIFTIFVEELPLSQILKKSQLFLTEDCLTLWNENNTLQSYRLSECIIFDQKENQCKLQLGHSFFILAMFTNSTIKASFVSLANELKIGQYFPKDSWHFRVKLALSSSNFIDGTLSFDQDKIILVFGTDKFSNNVLETELFVHKANPKILQVHFIGQQSFIILFEKKENKLVMIGNFNKIKLGLLSRFQIKENYESDVQESDFAQEEDDPIKKEINFK</sequence>
<dbReference type="AlphaFoldDB" id="A0A9Q0LK17"/>
<evidence type="ECO:0000313" key="2">
    <source>
        <dbReference type="EMBL" id="KAJ5073930.1"/>
    </source>
</evidence>
<protein>
    <submittedName>
        <fullName evidence="2">Uncharacterized protein</fullName>
    </submittedName>
</protein>
<accession>A0A9Q0LK17</accession>
<feature type="region of interest" description="Disordered" evidence="1">
    <location>
        <begin position="792"/>
        <end position="811"/>
    </location>
</feature>
<feature type="region of interest" description="Disordered" evidence="1">
    <location>
        <begin position="1"/>
        <end position="38"/>
    </location>
</feature>
<keyword evidence="3" id="KW-1185">Reference proteome</keyword>
<evidence type="ECO:0000256" key="1">
    <source>
        <dbReference type="SAM" id="MobiDB-lite"/>
    </source>
</evidence>
<proteinExistence type="predicted"/>